<comment type="subcellular location">
    <subcellularLocation>
        <location evidence="1 19">Cell inner membrane</location>
    </subcellularLocation>
</comment>
<dbReference type="NCBIfam" id="TIGR00782">
    <property type="entry name" value="ccoP"/>
    <property type="match status" value="1"/>
</dbReference>
<evidence type="ECO:0000256" key="14">
    <source>
        <dbReference type="ARBA" id="ARBA00022989"/>
    </source>
</evidence>
<evidence type="ECO:0000256" key="8">
    <source>
        <dbReference type="ARBA" id="ARBA00022660"/>
    </source>
</evidence>
<dbReference type="PANTHER" id="PTHR33751">
    <property type="entry name" value="CBB3-TYPE CYTOCHROME C OXIDASE SUBUNIT FIXP"/>
    <property type="match status" value="1"/>
</dbReference>
<name>A0ABM8UCU8_9GAMM</name>
<dbReference type="Gene3D" id="1.10.760.10">
    <property type="entry name" value="Cytochrome c-like domain"/>
    <property type="match status" value="2"/>
</dbReference>
<comment type="subunit">
    <text evidence="19">Component of the cbb3-type cytochrome c oxidase.</text>
</comment>
<evidence type="ECO:0000256" key="9">
    <source>
        <dbReference type="ARBA" id="ARBA00022692"/>
    </source>
</evidence>
<evidence type="ECO:0000256" key="5">
    <source>
        <dbReference type="ARBA" id="ARBA00022475"/>
    </source>
</evidence>
<feature type="domain" description="Cytochrome c" evidence="21">
    <location>
        <begin position="126"/>
        <end position="209"/>
    </location>
</feature>
<feature type="transmembrane region" description="Helical" evidence="20">
    <location>
        <begin position="6"/>
        <end position="26"/>
    </location>
</feature>
<dbReference type="InterPro" id="IPR004678">
    <property type="entry name" value="Cyt_c_oxidase_cbb3_su3"/>
</dbReference>
<dbReference type="Pfam" id="PF14715">
    <property type="entry name" value="FixP_N"/>
    <property type="match status" value="1"/>
</dbReference>
<dbReference type="PROSITE" id="PS51007">
    <property type="entry name" value="CYTC"/>
    <property type="match status" value="2"/>
</dbReference>
<evidence type="ECO:0000256" key="17">
    <source>
        <dbReference type="ARBA" id="ARBA00023065"/>
    </source>
</evidence>
<dbReference type="Proteomes" id="UP000680116">
    <property type="component" value="Chromosome"/>
</dbReference>
<organism evidence="22 23">
    <name type="scientific">Novilysobacter luteus</name>
    <dbReference type="NCBI Taxonomy" id="2822368"/>
    <lineage>
        <taxon>Bacteria</taxon>
        <taxon>Pseudomonadati</taxon>
        <taxon>Pseudomonadota</taxon>
        <taxon>Gammaproteobacteria</taxon>
        <taxon>Lysobacterales</taxon>
        <taxon>Lysobacteraceae</taxon>
        <taxon>Novilysobacter</taxon>
    </lineage>
</organism>
<keyword evidence="16 19" id="KW-0408">Iron</keyword>
<protein>
    <recommendedName>
        <fullName evidence="19">Cbb3-type cytochrome c oxidase subunit</fullName>
    </recommendedName>
</protein>
<keyword evidence="5 19" id="KW-1003">Cell membrane</keyword>
<comment type="pathway">
    <text evidence="2 19">Energy metabolism; oxidative phosphorylation.</text>
</comment>
<dbReference type="Gene3D" id="6.10.280.130">
    <property type="match status" value="1"/>
</dbReference>
<evidence type="ECO:0000256" key="16">
    <source>
        <dbReference type="ARBA" id="ARBA00023004"/>
    </source>
</evidence>
<dbReference type="PIRSF" id="PIRSF000006">
    <property type="entry name" value="Cbb3-Cox_fixP"/>
    <property type="match status" value="1"/>
</dbReference>
<dbReference type="RefSeq" id="WP_215219458.1">
    <property type="nucleotide sequence ID" value="NZ_OU015430.1"/>
</dbReference>
<keyword evidence="6 19" id="KW-0997">Cell inner membrane</keyword>
<keyword evidence="10 19" id="KW-0479">Metal-binding</keyword>
<evidence type="ECO:0000256" key="4">
    <source>
        <dbReference type="ARBA" id="ARBA00022448"/>
    </source>
</evidence>
<evidence type="ECO:0000256" key="15">
    <source>
        <dbReference type="ARBA" id="ARBA00023002"/>
    </source>
</evidence>
<dbReference type="EMBL" id="OU015430">
    <property type="protein sequence ID" value="CAG4969264.1"/>
    <property type="molecule type" value="Genomic_DNA"/>
</dbReference>
<dbReference type="InterPro" id="IPR009056">
    <property type="entry name" value="Cyt_c-like_dom"/>
</dbReference>
<keyword evidence="7 19" id="KW-0349">Heme</keyword>
<evidence type="ECO:0000256" key="12">
    <source>
        <dbReference type="ARBA" id="ARBA00022781"/>
    </source>
</evidence>
<evidence type="ECO:0000256" key="18">
    <source>
        <dbReference type="ARBA" id="ARBA00023136"/>
    </source>
</evidence>
<sequence>MSMGWNWFVAALAALNILGVAWLLWWTAKRRPGDPKPEETSHYWDENITEYNKPMPRWWINGFYIAIAFGIGYLVWYGGLGTIPGTSDWSSAREHALDKAAADARLEETFAPYRNASLPALAADETALQLGRSIFSNTCATCHGSSAQGAIGYPNLADDIWHWGGEPEQVLQTVLDGRDGIMPEWGTVLTGMGGEHAIDYVIAYVRTLARPGQSLGNDYMAARGKTLYDGVCVACHGVDGKGNQAMGAPDLTDAYWMYGSSKASLHETIANGRHGVMPAHRELLGETRARLVAAYVWSLSNPAGAGGSPATSAAAAEPAR</sequence>
<keyword evidence="8 19" id="KW-0679">Respiratory chain</keyword>
<evidence type="ECO:0000256" key="7">
    <source>
        <dbReference type="ARBA" id="ARBA00022617"/>
    </source>
</evidence>
<keyword evidence="9 20" id="KW-0812">Transmembrane</keyword>
<dbReference type="PANTHER" id="PTHR33751:SF1">
    <property type="entry name" value="CBB3-TYPE CYTOCHROME C OXIDASE SUBUNIT FIXP"/>
    <property type="match status" value="1"/>
</dbReference>
<evidence type="ECO:0000256" key="20">
    <source>
        <dbReference type="SAM" id="Phobius"/>
    </source>
</evidence>
<evidence type="ECO:0000313" key="22">
    <source>
        <dbReference type="EMBL" id="CAG4969264.1"/>
    </source>
</evidence>
<dbReference type="Pfam" id="PF13442">
    <property type="entry name" value="Cytochrome_CBB3"/>
    <property type="match status" value="2"/>
</dbReference>
<keyword evidence="17 19" id="KW-0406">Ion transport</keyword>
<dbReference type="InterPro" id="IPR050597">
    <property type="entry name" value="Cytochrome_c_Oxidase_Subunit"/>
</dbReference>
<keyword evidence="13 19" id="KW-0249">Electron transport</keyword>
<gene>
    <name evidence="22" type="primary">ccoP2</name>
    <name evidence="22" type="ORF">LYB30171_00455</name>
</gene>
<reference evidence="22 23" key="1">
    <citation type="submission" date="2021-04" db="EMBL/GenBank/DDBJ databases">
        <authorList>
            <person name="Rodrigo-Torres L."/>
            <person name="Arahal R. D."/>
            <person name="Lucena T."/>
        </authorList>
    </citation>
    <scope>NUCLEOTIDE SEQUENCE [LARGE SCALE GENOMIC DNA]</scope>
    <source>
        <strain evidence="22 23">CECT 30171</strain>
    </source>
</reference>
<evidence type="ECO:0000256" key="6">
    <source>
        <dbReference type="ARBA" id="ARBA00022519"/>
    </source>
</evidence>
<evidence type="ECO:0000256" key="13">
    <source>
        <dbReference type="ARBA" id="ARBA00022982"/>
    </source>
</evidence>
<keyword evidence="4 19" id="KW-0813">Transport</keyword>
<evidence type="ECO:0000259" key="21">
    <source>
        <dbReference type="PROSITE" id="PS51007"/>
    </source>
</evidence>
<accession>A0ABM8UCU8</accession>
<dbReference type="SUPFAM" id="SSF46626">
    <property type="entry name" value="Cytochrome c"/>
    <property type="match status" value="2"/>
</dbReference>
<evidence type="ECO:0000256" key="19">
    <source>
        <dbReference type="PIRNR" id="PIRNR000006"/>
    </source>
</evidence>
<evidence type="ECO:0000256" key="10">
    <source>
        <dbReference type="ARBA" id="ARBA00022723"/>
    </source>
</evidence>
<dbReference type="InterPro" id="IPR032858">
    <property type="entry name" value="CcoP_N"/>
</dbReference>
<keyword evidence="14 20" id="KW-1133">Transmembrane helix</keyword>
<evidence type="ECO:0000256" key="3">
    <source>
        <dbReference type="ARBA" id="ARBA00006113"/>
    </source>
</evidence>
<feature type="domain" description="Cytochrome c" evidence="21">
    <location>
        <begin position="219"/>
        <end position="300"/>
    </location>
</feature>
<keyword evidence="18 19" id="KW-0472">Membrane</keyword>
<comment type="function">
    <text evidence="19">C-type cytochrome. Part of the cbb3-type cytochrome c oxidase complex.</text>
</comment>
<keyword evidence="12 19" id="KW-0375">Hydrogen ion transport</keyword>
<comment type="cofactor">
    <cofactor evidence="19">
        <name>heme c</name>
        <dbReference type="ChEBI" id="CHEBI:61717"/>
    </cofactor>
    <text evidence="19">Binds 2 heme C groups per subunit.</text>
</comment>
<evidence type="ECO:0000256" key="1">
    <source>
        <dbReference type="ARBA" id="ARBA00004533"/>
    </source>
</evidence>
<dbReference type="InterPro" id="IPR036909">
    <property type="entry name" value="Cyt_c-like_dom_sf"/>
</dbReference>
<evidence type="ECO:0000313" key="23">
    <source>
        <dbReference type="Proteomes" id="UP000680116"/>
    </source>
</evidence>
<dbReference type="InterPro" id="IPR038414">
    <property type="entry name" value="CcoP_N_sf"/>
</dbReference>
<keyword evidence="15 19" id="KW-0560">Oxidoreductase</keyword>
<comment type="similarity">
    <text evidence="3 19">Belongs to the CcoP / FixP family.</text>
</comment>
<evidence type="ECO:0000256" key="11">
    <source>
        <dbReference type="ARBA" id="ARBA00022737"/>
    </source>
</evidence>
<evidence type="ECO:0000256" key="2">
    <source>
        <dbReference type="ARBA" id="ARBA00004673"/>
    </source>
</evidence>
<keyword evidence="23" id="KW-1185">Reference proteome</keyword>
<proteinExistence type="inferred from homology"/>
<keyword evidence="11" id="KW-0677">Repeat</keyword>
<feature type="transmembrane region" description="Helical" evidence="20">
    <location>
        <begin position="58"/>
        <end position="77"/>
    </location>
</feature>